<dbReference type="OrthoDB" id="3660600at2"/>
<evidence type="ECO:0000256" key="1">
    <source>
        <dbReference type="SAM" id="Phobius"/>
    </source>
</evidence>
<gene>
    <name evidence="3" type="ORF">EIL87_12915</name>
</gene>
<feature type="transmembrane region" description="Helical" evidence="1">
    <location>
        <begin position="64"/>
        <end position="85"/>
    </location>
</feature>
<accession>A0A426JUF7</accession>
<evidence type="ECO:0000313" key="3">
    <source>
        <dbReference type="EMBL" id="RRO16711.1"/>
    </source>
</evidence>
<sequence length="383" mass="42663">MVPVAPVEEEATRVTAAGTGGARSRRKISWDLVRAGCVVLVMLYHSTSLSVFLHPELEPRAIEFPYQVGASLLLVVSAYFACVTIRRGPMLRYWWGRVARLLPSFLAAVVISYFVLRAFPIEGWFFPLPEDLWANLLMLWHWKPQFYPFIDGSHWTVPLQLMGFTVAALLYKSPWGHGRGILVVMWTAVLLPLAQWPIRINDPVEGYRTVVDGIGMHRWHLFVAGVVIWLWSVKRLSTPHFVVLLGLCMAAQEVHNYTRTPEGLLADTGSSVAVAIGMCVIALVARAPDLSVPPLARRAISWFAGISYGVFLMHQAIGYIVVRKLQDVGADTLTQTLAMLVTGTVLGWMLTRLVEKPAHKLLMRPFTRGGSATSREADPAGRR</sequence>
<keyword evidence="1" id="KW-0472">Membrane</keyword>
<feature type="transmembrane region" description="Helical" evidence="1">
    <location>
        <begin position="216"/>
        <end position="233"/>
    </location>
</feature>
<comment type="caution">
    <text evidence="3">The sequence shown here is derived from an EMBL/GenBank/DDBJ whole genome shotgun (WGS) entry which is preliminary data.</text>
</comment>
<feature type="transmembrane region" description="Helical" evidence="1">
    <location>
        <begin position="269"/>
        <end position="287"/>
    </location>
</feature>
<feature type="transmembrane region" description="Helical" evidence="1">
    <location>
        <begin position="32"/>
        <end position="52"/>
    </location>
</feature>
<dbReference type="GO" id="GO:0016747">
    <property type="term" value="F:acyltransferase activity, transferring groups other than amino-acyl groups"/>
    <property type="evidence" value="ECO:0007669"/>
    <property type="project" value="InterPro"/>
</dbReference>
<dbReference type="InterPro" id="IPR002656">
    <property type="entry name" value="Acyl_transf_3_dom"/>
</dbReference>
<keyword evidence="3" id="KW-0808">Transferase</keyword>
<keyword evidence="1" id="KW-1133">Transmembrane helix</keyword>
<dbReference type="EMBL" id="RSAA01000011">
    <property type="protein sequence ID" value="RRO16711.1"/>
    <property type="molecule type" value="Genomic_DNA"/>
</dbReference>
<keyword evidence="4" id="KW-1185">Reference proteome</keyword>
<dbReference type="Pfam" id="PF01757">
    <property type="entry name" value="Acyl_transf_3"/>
    <property type="match status" value="1"/>
</dbReference>
<reference evidence="3 4" key="1">
    <citation type="submission" date="2018-11" db="EMBL/GenBank/DDBJ databases">
        <title>Saccharopolyspora rhizosphaerae sp. nov., an actinomycete isolated from rhizosphere soil in Thailand.</title>
        <authorList>
            <person name="Intra B."/>
            <person name="Euanorasetr J."/>
            <person name="Take A."/>
            <person name="Inahashi Y."/>
            <person name="Mori M."/>
            <person name="Panbangred W."/>
            <person name="Matsumoto A."/>
        </authorList>
    </citation>
    <scope>NUCLEOTIDE SEQUENCE [LARGE SCALE GENOMIC DNA]</scope>
    <source>
        <strain evidence="3 4">H219</strain>
    </source>
</reference>
<evidence type="ECO:0000313" key="4">
    <source>
        <dbReference type="Proteomes" id="UP000274515"/>
    </source>
</evidence>
<keyword evidence="3" id="KW-0012">Acyltransferase</keyword>
<keyword evidence="1" id="KW-0812">Transmembrane</keyword>
<evidence type="ECO:0000259" key="2">
    <source>
        <dbReference type="Pfam" id="PF01757"/>
    </source>
</evidence>
<name>A0A426JUF7_9PSEU</name>
<feature type="transmembrane region" description="Helical" evidence="1">
    <location>
        <begin position="333"/>
        <end position="354"/>
    </location>
</feature>
<protein>
    <submittedName>
        <fullName evidence="3">Acyltransferase</fullName>
    </submittedName>
</protein>
<dbReference type="Proteomes" id="UP000274515">
    <property type="component" value="Unassembled WGS sequence"/>
</dbReference>
<feature type="transmembrane region" description="Helical" evidence="1">
    <location>
        <begin position="178"/>
        <end position="196"/>
    </location>
</feature>
<feature type="transmembrane region" description="Helical" evidence="1">
    <location>
        <begin position="105"/>
        <end position="126"/>
    </location>
</feature>
<proteinExistence type="predicted"/>
<dbReference type="AlphaFoldDB" id="A0A426JUF7"/>
<feature type="domain" description="Acyltransferase 3" evidence="2">
    <location>
        <begin position="29"/>
        <end position="351"/>
    </location>
</feature>
<organism evidence="3 4">
    <name type="scientific">Saccharopolyspora rhizosphaerae</name>
    <dbReference type="NCBI Taxonomy" id="2492662"/>
    <lineage>
        <taxon>Bacteria</taxon>
        <taxon>Bacillati</taxon>
        <taxon>Actinomycetota</taxon>
        <taxon>Actinomycetes</taxon>
        <taxon>Pseudonocardiales</taxon>
        <taxon>Pseudonocardiaceae</taxon>
        <taxon>Saccharopolyspora</taxon>
    </lineage>
</organism>
<feature type="transmembrane region" description="Helical" evidence="1">
    <location>
        <begin position="299"/>
        <end position="321"/>
    </location>
</feature>